<feature type="domain" description="Carbohydrate kinase PfkB" evidence="13">
    <location>
        <begin position="4"/>
        <end position="321"/>
    </location>
</feature>
<dbReference type="AlphaFoldDB" id="G3ANL8"/>
<comment type="catalytic activity">
    <reaction evidence="12">
        <text>D-ribose + ATP = D-ribose 5-phosphate + ADP + H(+)</text>
        <dbReference type="Rhea" id="RHEA:13697"/>
        <dbReference type="ChEBI" id="CHEBI:15378"/>
        <dbReference type="ChEBI" id="CHEBI:30616"/>
        <dbReference type="ChEBI" id="CHEBI:47013"/>
        <dbReference type="ChEBI" id="CHEBI:78346"/>
        <dbReference type="ChEBI" id="CHEBI:456216"/>
        <dbReference type="EC" id="2.7.1.15"/>
    </reaction>
</comment>
<keyword evidence="10 12" id="KW-0630">Potassium</keyword>
<dbReference type="GO" id="GO:0046872">
    <property type="term" value="F:metal ion binding"/>
    <property type="evidence" value="ECO:0007669"/>
    <property type="project" value="UniProtKB-KW"/>
</dbReference>
<dbReference type="GO" id="GO:0005737">
    <property type="term" value="C:cytoplasm"/>
    <property type="evidence" value="ECO:0007669"/>
    <property type="project" value="UniProtKB-SubCell"/>
</dbReference>
<sequence>MPIITVIGSLNYDIVTYTPIVPNAGQTVQANSFETHPGGKGLNEALACARLSESDNIIRMIGNIGDDSFGSQLKSILVKNDVDVNWVKTVPGSSGVAVILVEENAGGENRILITPGANGELKPTEQEYQVYFPKSEDCTFVVLQNEYPDTIKSIKWIKSNRPSINIAYNPSPFRPELITLEMLGMLDLLIVNEGEALDVAQAVLPENEYKNFLTKTNNKDGFVELCIKLQSLINKDNINCVIITMGSKGAVYVTSELASPKFQEAKKVANPVDTTGAGDTFFGAVVSQLSSGNTIENAVKFATAASSLAVQKRGAAESIPTYDDVVKIV</sequence>
<gene>
    <name evidence="12" type="primary">RBK1</name>
    <name evidence="14" type="ORF">SPAPADRAFT_61611</name>
</gene>
<dbReference type="InterPro" id="IPR011611">
    <property type="entry name" value="PfkB_dom"/>
</dbReference>
<feature type="binding site" evidence="12">
    <location>
        <position position="312"/>
    </location>
    <ligand>
        <name>K(+)</name>
        <dbReference type="ChEBI" id="CHEBI:29103"/>
    </ligand>
</feature>
<feature type="binding site" evidence="12">
    <location>
        <begin position="244"/>
        <end position="249"/>
    </location>
    <ligand>
        <name>ATP</name>
        <dbReference type="ChEBI" id="CHEBI:30616"/>
    </ligand>
</feature>
<feature type="binding site" evidence="12">
    <location>
        <position position="279"/>
    </location>
    <ligand>
        <name>substrate</name>
    </ligand>
</feature>
<keyword evidence="11 12" id="KW-0119">Carbohydrate metabolism</keyword>
<dbReference type="GO" id="GO:0004747">
    <property type="term" value="F:ribokinase activity"/>
    <property type="evidence" value="ECO:0007669"/>
    <property type="project" value="UniProtKB-UniRule"/>
</dbReference>
<dbReference type="GeneID" id="18873975"/>
<dbReference type="PANTHER" id="PTHR10584:SF166">
    <property type="entry name" value="RIBOKINASE"/>
    <property type="match status" value="1"/>
</dbReference>
<dbReference type="InterPro" id="IPR002173">
    <property type="entry name" value="Carboh/pur_kinase_PfkB_CS"/>
</dbReference>
<dbReference type="PANTHER" id="PTHR10584">
    <property type="entry name" value="SUGAR KINASE"/>
    <property type="match status" value="1"/>
</dbReference>
<comment type="cofactor">
    <cofactor evidence="12">
        <name>Mg(2+)</name>
        <dbReference type="ChEBI" id="CHEBI:18420"/>
    </cofactor>
    <text evidence="12">Requires a divalent cation, most likely magnesium in vivo, as an electrophilic catalyst to aid phosphoryl group transfer. It is the chelate of the metal and the nucleotide that is the actual substrate.</text>
</comment>
<evidence type="ECO:0000313" key="15">
    <source>
        <dbReference type="Proteomes" id="UP000000709"/>
    </source>
</evidence>
<evidence type="ECO:0000256" key="11">
    <source>
        <dbReference type="ARBA" id="ARBA00023277"/>
    </source>
</evidence>
<dbReference type="OMA" id="TFCGYFA"/>
<dbReference type="UniPathway" id="UPA00916">
    <property type="reaction ID" value="UER00889"/>
</dbReference>
<keyword evidence="8 12" id="KW-0067">ATP-binding</keyword>
<dbReference type="PROSITE" id="PS00583">
    <property type="entry name" value="PFKB_KINASES_1"/>
    <property type="match status" value="1"/>
</dbReference>
<comment type="pathway">
    <text evidence="12">Carbohydrate metabolism; D-ribose degradation; D-ribose 5-phosphate from beta-D-ribopyranose: step 2/2.</text>
</comment>
<feature type="binding site" evidence="12">
    <location>
        <begin position="39"/>
        <end position="43"/>
    </location>
    <ligand>
        <name>substrate</name>
    </ligand>
</feature>
<keyword evidence="12" id="KW-0963">Cytoplasm</keyword>
<dbReference type="PROSITE" id="PS00584">
    <property type="entry name" value="PFKB_KINASES_2"/>
    <property type="match status" value="1"/>
</dbReference>
<dbReference type="RefSeq" id="XP_007375823.1">
    <property type="nucleotide sequence ID" value="XM_007375761.1"/>
</dbReference>
<dbReference type="SUPFAM" id="SSF53613">
    <property type="entry name" value="Ribokinase-like"/>
    <property type="match status" value="1"/>
</dbReference>
<keyword evidence="6 12" id="KW-0547">Nucleotide-binding</keyword>
<comment type="subcellular location">
    <subcellularLocation>
        <location evidence="12">Cytoplasm</location>
    </subcellularLocation>
    <subcellularLocation>
        <location evidence="12">Nucleus</location>
    </subcellularLocation>
</comment>
<keyword evidence="9 12" id="KW-0460">Magnesium</keyword>
<evidence type="ECO:0000256" key="10">
    <source>
        <dbReference type="ARBA" id="ARBA00022958"/>
    </source>
</evidence>
<feature type="binding site" evidence="12">
    <location>
        <position position="309"/>
    </location>
    <ligand>
        <name>K(+)</name>
        <dbReference type="ChEBI" id="CHEBI:29103"/>
    </ligand>
</feature>
<dbReference type="PRINTS" id="PR00990">
    <property type="entry name" value="RIBOKINASE"/>
</dbReference>
<organism evidence="15">
    <name type="scientific">Spathaspora passalidarum (strain NRRL Y-27907 / 11-Y1)</name>
    <dbReference type="NCBI Taxonomy" id="619300"/>
    <lineage>
        <taxon>Eukaryota</taxon>
        <taxon>Fungi</taxon>
        <taxon>Dikarya</taxon>
        <taxon>Ascomycota</taxon>
        <taxon>Saccharomycotina</taxon>
        <taxon>Pichiomycetes</taxon>
        <taxon>Debaryomycetaceae</taxon>
        <taxon>Spathaspora</taxon>
    </lineage>
</organism>
<dbReference type="OrthoDB" id="415590at2759"/>
<dbReference type="HAMAP" id="MF_01987">
    <property type="entry name" value="Ribokinase"/>
    <property type="match status" value="1"/>
</dbReference>
<evidence type="ECO:0000256" key="9">
    <source>
        <dbReference type="ARBA" id="ARBA00022842"/>
    </source>
</evidence>
<dbReference type="EC" id="2.7.1.15" evidence="2 12"/>
<feature type="binding site" evidence="12">
    <location>
        <begin position="11"/>
        <end position="13"/>
    </location>
    <ligand>
        <name>substrate</name>
    </ligand>
</feature>
<evidence type="ECO:0000256" key="3">
    <source>
        <dbReference type="ARBA" id="ARBA00016943"/>
    </source>
</evidence>
<comment type="similarity">
    <text evidence="12">Belongs to the carbohydrate kinase PfkB family. Ribokinase subfamily.</text>
</comment>
<keyword evidence="4 12" id="KW-0808">Transferase</keyword>
<dbReference type="FunCoup" id="G3ANL8">
    <property type="interactions" value="1108"/>
</dbReference>
<dbReference type="eggNOG" id="KOG2855">
    <property type="taxonomic scope" value="Eukaryota"/>
</dbReference>
<dbReference type="HOGENOM" id="CLU_027634_2_0_1"/>
<reference evidence="14 15" key="1">
    <citation type="journal article" date="2011" name="Proc. Natl. Acad. Sci. U.S.A.">
        <title>Comparative genomics of xylose-fermenting fungi for enhanced biofuel production.</title>
        <authorList>
            <person name="Wohlbach D.J."/>
            <person name="Kuo A."/>
            <person name="Sato T.K."/>
            <person name="Potts K.M."/>
            <person name="Salamov A.A."/>
            <person name="LaButti K.M."/>
            <person name="Sun H."/>
            <person name="Clum A."/>
            <person name="Pangilinan J.L."/>
            <person name="Lindquist E.A."/>
            <person name="Lucas S."/>
            <person name="Lapidus A."/>
            <person name="Jin M."/>
            <person name="Gunawan C."/>
            <person name="Balan V."/>
            <person name="Dale B.E."/>
            <person name="Jeffries T.W."/>
            <person name="Zinkel R."/>
            <person name="Barry K.W."/>
            <person name="Grigoriev I.V."/>
            <person name="Gasch A.P."/>
        </authorList>
    </citation>
    <scope>NUCLEOTIDE SEQUENCE [LARGE SCALE GENOMIC DNA]</scope>
    <source>
        <strain evidence="15">NRRL Y-27907 / 11-Y1</strain>
    </source>
</reference>
<dbReference type="GO" id="GO:0005634">
    <property type="term" value="C:nucleus"/>
    <property type="evidence" value="ECO:0007669"/>
    <property type="project" value="UniProtKB-SubCell"/>
</dbReference>
<keyword evidence="5 12" id="KW-0479">Metal-binding</keyword>
<comment type="similarity">
    <text evidence="1">Belongs to the carbohydrate kinase pfkB family.</text>
</comment>
<evidence type="ECO:0000256" key="6">
    <source>
        <dbReference type="ARBA" id="ARBA00022741"/>
    </source>
</evidence>
<dbReference type="Pfam" id="PF00294">
    <property type="entry name" value="PfkB"/>
    <property type="match status" value="1"/>
</dbReference>
<feature type="binding site" evidence="12">
    <location>
        <begin position="278"/>
        <end position="279"/>
    </location>
    <ligand>
        <name>ATP</name>
        <dbReference type="ChEBI" id="CHEBI:30616"/>
    </ligand>
</feature>
<comment type="activity regulation">
    <text evidence="12">Activated by a monovalent cation that binds near, but not in, the active site. The most likely occupant of the site in vivo is potassium. Ion binding induces a conformational change that may alter substrate affinity.</text>
</comment>
<evidence type="ECO:0000256" key="5">
    <source>
        <dbReference type="ARBA" id="ARBA00022723"/>
    </source>
</evidence>
<keyword evidence="15" id="KW-1185">Reference proteome</keyword>
<feature type="binding site" evidence="12">
    <location>
        <position position="146"/>
    </location>
    <ligand>
        <name>substrate</name>
    </ligand>
</feature>
<feature type="binding site" evidence="12">
    <location>
        <position position="192"/>
    </location>
    <ligand>
        <name>ATP</name>
        <dbReference type="ChEBI" id="CHEBI:30616"/>
    </ligand>
</feature>
<protein>
    <recommendedName>
        <fullName evidence="3 12">Ribokinase</fullName>
        <shortName evidence="12">RK</shortName>
        <ecNumber evidence="2 12">2.7.1.15</ecNumber>
    </recommendedName>
</protein>
<evidence type="ECO:0000256" key="1">
    <source>
        <dbReference type="ARBA" id="ARBA00005380"/>
    </source>
</evidence>
<evidence type="ECO:0000256" key="4">
    <source>
        <dbReference type="ARBA" id="ARBA00022679"/>
    </source>
</evidence>
<comment type="subunit">
    <text evidence="12">Homodimer.</text>
</comment>
<comment type="function">
    <text evidence="12">Catalyzes the phosphorylation of ribose at O-5 in a reaction requiring ATP and magnesium. The resulting D-ribose-5-phosphate can then be used either for sythesis of nucleotides, histidine, and tryptophan, or as a component of the pentose phosphate pathway.</text>
</comment>
<dbReference type="InterPro" id="IPR029056">
    <property type="entry name" value="Ribokinase-like"/>
</dbReference>
<evidence type="ECO:0000256" key="2">
    <source>
        <dbReference type="ARBA" id="ARBA00012035"/>
    </source>
</evidence>
<feature type="binding site" evidence="12">
    <location>
        <position position="314"/>
    </location>
    <ligand>
        <name>K(+)</name>
        <dbReference type="ChEBI" id="CHEBI:29103"/>
    </ligand>
</feature>
<dbReference type="GO" id="GO:0019303">
    <property type="term" value="P:D-ribose catabolic process"/>
    <property type="evidence" value="ECO:0007669"/>
    <property type="project" value="UniProtKB-UniRule"/>
</dbReference>
<evidence type="ECO:0000256" key="8">
    <source>
        <dbReference type="ARBA" id="ARBA00022840"/>
    </source>
</evidence>
<keyword evidence="12" id="KW-0539">Nucleus</keyword>
<dbReference type="CDD" id="cd01174">
    <property type="entry name" value="ribokinase"/>
    <property type="match status" value="1"/>
</dbReference>
<dbReference type="InterPro" id="IPR011877">
    <property type="entry name" value="Ribokinase"/>
</dbReference>
<comment type="caution">
    <text evidence="12">Lacks conserved residue(s) required for the propagation of feature annotation.</text>
</comment>
<proteinExistence type="inferred from homology"/>
<keyword evidence="7 12" id="KW-0418">Kinase</keyword>
<dbReference type="GO" id="GO:0005524">
    <property type="term" value="F:ATP binding"/>
    <property type="evidence" value="ECO:0007669"/>
    <property type="project" value="UniProtKB-UniRule"/>
</dbReference>
<dbReference type="Gene3D" id="3.40.1190.20">
    <property type="match status" value="1"/>
</dbReference>
<dbReference type="Proteomes" id="UP000000709">
    <property type="component" value="Unassembled WGS sequence"/>
</dbReference>
<evidence type="ECO:0000313" key="14">
    <source>
        <dbReference type="EMBL" id="EGW32547.1"/>
    </source>
</evidence>
<dbReference type="EMBL" id="GL996502">
    <property type="protein sequence ID" value="EGW32547.1"/>
    <property type="molecule type" value="Genomic_DNA"/>
</dbReference>
<accession>G3ANL8</accession>
<dbReference type="KEGG" id="spaa:SPAPADRAFT_61611"/>
<dbReference type="STRING" id="619300.G3ANL8"/>
<name>G3ANL8_SPAPN</name>
<feature type="binding site" evidence="12">
    <location>
        <position position="318"/>
    </location>
    <ligand>
        <name>K(+)</name>
        <dbReference type="ChEBI" id="CHEBI:29103"/>
    </ligand>
</feature>
<evidence type="ECO:0000256" key="7">
    <source>
        <dbReference type="ARBA" id="ARBA00022777"/>
    </source>
</evidence>
<dbReference type="InParanoid" id="G3ANL8"/>
<evidence type="ECO:0000256" key="12">
    <source>
        <dbReference type="HAMAP-Rule" id="MF_03215"/>
    </source>
</evidence>
<feature type="active site" description="Proton acceptor" evidence="12">
    <location>
        <position position="279"/>
    </location>
</feature>
<feature type="binding site" evidence="12">
    <location>
        <position position="273"/>
    </location>
    <ligand>
        <name>K(+)</name>
        <dbReference type="ChEBI" id="CHEBI:29103"/>
    </ligand>
</feature>
<evidence type="ECO:0000259" key="13">
    <source>
        <dbReference type="Pfam" id="PF00294"/>
    </source>
</evidence>
<feature type="binding site" evidence="12">
    <location>
        <position position="275"/>
    </location>
    <ligand>
        <name>K(+)</name>
        <dbReference type="ChEBI" id="CHEBI:29103"/>
    </ligand>
</feature>
<dbReference type="InterPro" id="IPR002139">
    <property type="entry name" value="Ribo/fructo_kinase"/>
</dbReference>